<accession>A0AAD1TF11</accession>
<sequence length="75" mass="8436">CLVMPDNSQEVAQPQSEILIRCIGAAKTTPRAFSPRTEHFNNTLRMCSLSLSGQCNDHLPRYNFIPPNYVKTEAL</sequence>
<reference evidence="1" key="1">
    <citation type="submission" date="2022-03" db="EMBL/GenBank/DDBJ databases">
        <authorList>
            <person name="Alioto T."/>
            <person name="Alioto T."/>
            <person name="Gomez Garrido J."/>
        </authorList>
    </citation>
    <scope>NUCLEOTIDE SEQUENCE</scope>
</reference>
<evidence type="ECO:0000313" key="2">
    <source>
        <dbReference type="Proteomes" id="UP001295444"/>
    </source>
</evidence>
<feature type="non-terminal residue" evidence="1">
    <location>
        <position position="1"/>
    </location>
</feature>
<gene>
    <name evidence="1" type="ORF">PECUL_23A030251</name>
</gene>
<name>A0AAD1TF11_PELCU</name>
<evidence type="ECO:0000313" key="1">
    <source>
        <dbReference type="EMBL" id="CAH2325083.1"/>
    </source>
</evidence>
<dbReference type="AlphaFoldDB" id="A0AAD1TF11"/>
<dbReference type="Proteomes" id="UP001295444">
    <property type="component" value="Chromosome 12"/>
</dbReference>
<protein>
    <submittedName>
        <fullName evidence="1">Uncharacterized protein</fullName>
    </submittedName>
</protein>
<proteinExistence type="predicted"/>
<keyword evidence="2" id="KW-1185">Reference proteome</keyword>
<organism evidence="1 2">
    <name type="scientific">Pelobates cultripes</name>
    <name type="common">Western spadefoot toad</name>
    <dbReference type="NCBI Taxonomy" id="61616"/>
    <lineage>
        <taxon>Eukaryota</taxon>
        <taxon>Metazoa</taxon>
        <taxon>Chordata</taxon>
        <taxon>Craniata</taxon>
        <taxon>Vertebrata</taxon>
        <taxon>Euteleostomi</taxon>
        <taxon>Amphibia</taxon>
        <taxon>Batrachia</taxon>
        <taxon>Anura</taxon>
        <taxon>Pelobatoidea</taxon>
        <taxon>Pelobatidae</taxon>
        <taxon>Pelobates</taxon>
    </lineage>
</organism>
<dbReference type="EMBL" id="OW240923">
    <property type="protein sequence ID" value="CAH2325083.1"/>
    <property type="molecule type" value="Genomic_DNA"/>
</dbReference>